<keyword evidence="2" id="KW-0539">Nucleus</keyword>
<feature type="domain" description="Small-subunit processome Utp12" evidence="5">
    <location>
        <begin position="457"/>
        <end position="549"/>
    </location>
</feature>
<dbReference type="InterPro" id="IPR001680">
    <property type="entry name" value="WD40_rpt"/>
</dbReference>
<evidence type="ECO:0000256" key="3">
    <source>
        <dbReference type="PROSITE-ProRule" id="PRU00221"/>
    </source>
</evidence>
<reference evidence="6 7" key="1">
    <citation type="submission" date="2018-06" db="EMBL/GenBank/DDBJ databases">
        <title>The Genome of Cuscuta australis (Dodder) Provides Insight into the Evolution of Plant Parasitism.</title>
        <authorList>
            <person name="Liu H."/>
        </authorList>
    </citation>
    <scope>NUCLEOTIDE SEQUENCE [LARGE SCALE GENOMIC DNA]</scope>
    <source>
        <strain evidence="7">cv. Yunnan</strain>
        <tissue evidence="6">Vines</tissue>
    </source>
</reference>
<dbReference type="Pfam" id="PF00400">
    <property type="entry name" value="WD40"/>
    <property type="match status" value="3"/>
</dbReference>
<evidence type="ECO:0000256" key="4">
    <source>
        <dbReference type="SAM" id="MobiDB-lite"/>
    </source>
</evidence>
<evidence type="ECO:0000313" key="6">
    <source>
        <dbReference type="EMBL" id="RAL38551.1"/>
    </source>
</evidence>
<dbReference type="AlphaFoldDB" id="A0A328D2A4"/>
<dbReference type="SUPFAM" id="SSF50998">
    <property type="entry name" value="Quinoprotein alcohol dehydrogenase-like"/>
    <property type="match status" value="1"/>
</dbReference>
<dbReference type="PROSITE" id="PS50082">
    <property type="entry name" value="WD_REPEATS_2"/>
    <property type="match status" value="2"/>
</dbReference>
<organism evidence="6 7">
    <name type="scientific">Cuscuta australis</name>
    <dbReference type="NCBI Taxonomy" id="267555"/>
    <lineage>
        <taxon>Eukaryota</taxon>
        <taxon>Viridiplantae</taxon>
        <taxon>Streptophyta</taxon>
        <taxon>Embryophyta</taxon>
        <taxon>Tracheophyta</taxon>
        <taxon>Spermatophyta</taxon>
        <taxon>Magnoliopsida</taxon>
        <taxon>eudicotyledons</taxon>
        <taxon>Gunneridae</taxon>
        <taxon>Pentapetalae</taxon>
        <taxon>asterids</taxon>
        <taxon>lamiids</taxon>
        <taxon>Solanales</taxon>
        <taxon>Convolvulaceae</taxon>
        <taxon>Cuscuteae</taxon>
        <taxon>Cuscuta</taxon>
        <taxon>Cuscuta subgen. Grammica</taxon>
        <taxon>Cuscuta sect. Cleistogrammica</taxon>
    </lineage>
</organism>
<feature type="compositionally biased region" description="Polar residues" evidence="4">
    <location>
        <begin position="588"/>
        <end position="597"/>
    </location>
</feature>
<dbReference type="GO" id="GO:0005730">
    <property type="term" value="C:nucleolus"/>
    <property type="evidence" value="ECO:0007669"/>
    <property type="project" value="UniProtKB-SubCell"/>
</dbReference>
<dbReference type="Pfam" id="PF04003">
    <property type="entry name" value="Utp12"/>
    <property type="match status" value="1"/>
</dbReference>
<dbReference type="InterPro" id="IPR011047">
    <property type="entry name" value="Quinoprotein_ADH-like_sf"/>
</dbReference>
<protein>
    <recommendedName>
        <fullName evidence="5">Small-subunit processome Utp12 domain-containing protein</fullName>
    </recommendedName>
</protein>
<dbReference type="Gene3D" id="2.130.10.10">
    <property type="entry name" value="YVTN repeat-like/Quinoprotein amine dehydrogenase"/>
    <property type="match status" value="1"/>
</dbReference>
<evidence type="ECO:0000259" key="5">
    <source>
        <dbReference type="Pfam" id="PF04003"/>
    </source>
</evidence>
<evidence type="ECO:0000313" key="7">
    <source>
        <dbReference type="Proteomes" id="UP000249390"/>
    </source>
</evidence>
<proteinExistence type="predicted"/>
<comment type="subcellular location">
    <subcellularLocation>
        <location evidence="1">Nucleus</location>
        <location evidence="1">Nucleolus</location>
    </subcellularLocation>
</comment>
<accession>A0A328D2A4</accession>
<keyword evidence="7" id="KW-1185">Reference proteome</keyword>
<dbReference type="PANTHER" id="PTHR45290:SF1">
    <property type="entry name" value="OS03G0300300 PROTEIN"/>
    <property type="match status" value="1"/>
</dbReference>
<feature type="compositionally biased region" description="Acidic residues" evidence="4">
    <location>
        <begin position="568"/>
        <end position="580"/>
    </location>
</feature>
<name>A0A328D2A4_9ASTE</name>
<keyword evidence="3" id="KW-0853">WD repeat</keyword>
<sequence>MGSFNIRDLLTAFSPSMDFFAISSGDGRIKIWDTVKGQIQTEFADIESSETIGLFAKRQEGHLSIDYTCMKWISSEKKKKRKLGTSLLVLGTGSGDVLALDASGGQLKWRVCDCHSRGVTAISFPTSGRLVYTAGGDGMVCELDAMSGNLLRKFKASSKAISSMSISLDGTILATAASQLKIINCSDHKKLQKFSGHPSPVRCMAFSENGKYLLSSAVGERYVAVWKVGGRKKEPACCSLAMDHPAVFLDSLVVSTEEDELGLCVLAISETGVSYFWYGKSIDELRSCKPTKVYSDEKTKGSVHGVFAAKLEHIVKPASGRVFLAHGLPVKPSFEKVVVQSGTDIKLNSSLDGLLLPISQSRKHRTVSQLQNQVTALDRANAENALLPMPQIHDLTGMKSGAKLVVSNDDMDQDDADTVTLFMEEQLISMGIVRENDSGSKLTLETENIKGINLEASVPQKEVRKIVLSMEPKAACNLLEMLIAAWQSRLYKAKYILPWICCIVVNHRYYLTSQERYTHLLDSLNKVTKSKREALNSLLQLCGRLQLVTAQFEKAAYNKNQVLPHDEQVDESEEDEDVDEVLYGLDDGSQTSSSDDE</sequence>
<dbReference type="Proteomes" id="UP000249390">
    <property type="component" value="Unassembled WGS sequence"/>
</dbReference>
<comment type="caution">
    <text evidence="6">The sequence shown here is derived from an EMBL/GenBank/DDBJ whole genome shotgun (WGS) entry which is preliminary data.</text>
</comment>
<feature type="region of interest" description="Disordered" evidence="4">
    <location>
        <begin position="563"/>
        <end position="597"/>
    </location>
</feature>
<feature type="repeat" description="WD" evidence="3">
    <location>
        <begin position="194"/>
        <end position="228"/>
    </location>
</feature>
<evidence type="ECO:0000256" key="1">
    <source>
        <dbReference type="ARBA" id="ARBA00004604"/>
    </source>
</evidence>
<dbReference type="EMBL" id="NQVE01000209">
    <property type="protein sequence ID" value="RAL38551.1"/>
    <property type="molecule type" value="Genomic_DNA"/>
</dbReference>
<dbReference type="InterPro" id="IPR015943">
    <property type="entry name" value="WD40/YVTN_repeat-like_dom_sf"/>
</dbReference>
<dbReference type="PANTHER" id="PTHR45290">
    <property type="entry name" value="OS03G0300300 PROTEIN"/>
    <property type="match status" value="1"/>
</dbReference>
<gene>
    <name evidence="6" type="ORF">DM860_002529</name>
</gene>
<feature type="repeat" description="WD" evidence="3">
    <location>
        <begin position="12"/>
        <end position="42"/>
    </location>
</feature>
<dbReference type="InterPro" id="IPR007148">
    <property type="entry name" value="SSU_processome_Utp12"/>
</dbReference>
<dbReference type="SMART" id="SM00320">
    <property type="entry name" value="WD40"/>
    <property type="match status" value="4"/>
</dbReference>
<evidence type="ECO:0000256" key="2">
    <source>
        <dbReference type="ARBA" id="ARBA00023242"/>
    </source>
</evidence>